<evidence type="ECO:0000313" key="15">
    <source>
        <dbReference type="EMBL" id="KAL0279016.1"/>
    </source>
</evidence>
<keyword evidence="2" id="KW-0964">Secreted</keyword>
<dbReference type="GO" id="GO:0006508">
    <property type="term" value="P:proteolysis"/>
    <property type="evidence" value="ECO:0007669"/>
    <property type="project" value="UniProtKB-KW"/>
</dbReference>
<dbReference type="InterPro" id="IPR041645">
    <property type="entry name" value="ADAMTS_CR_2"/>
</dbReference>
<evidence type="ECO:0000256" key="7">
    <source>
        <dbReference type="ARBA" id="ARBA00022801"/>
    </source>
</evidence>
<dbReference type="InterPro" id="IPR050439">
    <property type="entry name" value="ADAMTS_ADAMTS-like"/>
</dbReference>
<gene>
    <name evidence="15" type="ORF">PYX00_000661</name>
</gene>
<evidence type="ECO:0000259" key="14">
    <source>
        <dbReference type="PROSITE" id="PS50215"/>
    </source>
</evidence>
<evidence type="ECO:0000256" key="3">
    <source>
        <dbReference type="ARBA" id="ARBA00022670"/>
    </source>
</evidence>
<keyword evidence="8 12" id="KW-0862">Zinc</keyword>
<dbReference type="Gene3D" id="2.20.100.10">
    <property type="entry name" value="Thrombospondin type-1 (TSP1) repeat"/>
    <property type="match status" value="1"/>
</dbReference>
<evidence type="ECO:0000256" key="2">
    <source>
        <dbReference type="ARBA" id="ARBA00022525"/>
    </source>
</evidence>
<dbReference type="GO" id="GO:0005576">
    <property type="term" value="C:extracellular region"/>
    <property type="evidence" value="ECO:0007669"/>
    <property type="project" value="UniProtKB-SubCell"/>
</dbReference>
<dbReference type="Gene3D" id="3.40.390.10">
    <property type="entry name" value="Collagenase (Catalytic Domain)"/>
    <property type="match status" value="1"/>
</dbReference>
<keyword evidence="7" id="KW-0378">Hydrolase</keyword>
<comment type="caution">
    <text evidence="12">Lacks conserved residue(s) required for the propagation of feature annotation.</text>
</comment>
<dbReference type="InterPro" id="IPR036383">
    <property type="entry name" value="TSP1_rpt_sf"/>
</dbReference>
<evidence type="ECO:0000256" key="9">
    <source>
        <dbReference type="ARBA" id="ARBA00023049"/>
    </source>
</evidence>
<evidence type="ECO:0000256" key="4">
    <source>
        <dbReference type="ARBA" id="ARBA00022723"/>
    </source>
</evidence>
<dbReference type="GO" id="GO:0030198">
    <property type="term" value="P:extracellular matrix organization"/>
    <property type="evidence" value="ECO:0007669"/>
    <property type="project" value="TreeGrafter"/>
</dbReference>
<reference evidence="15" key="1">
    <citation type="journal article" date="2024" name="Gigascience">
        <title>Chromosome-level genome of the poultry shaft louse Menopon gallinae provides insight into the host-switching and adaptive evolution of parasitic lice.</title>
        <authorList>
            <person name="Xu Y."/>
            <person name="Ma L."/>
            <person name="Liu S."/>
            <person name="Liang Y."/>
            <person name="Liu Q."/>
            <person name="He Z."/>
            <person name="Tian L."/>
            <person name="Duan Y."/>
            <person name="Cai W."/>
            <person name="Li H."/>
            <person name="Song F."/>
        </authorList>
    </citation>
    <scope>NUCLEOTIDE SEQUENCE</scope>
    <source>
        <strain evidence="15">Cailab_2023a</strain>
    </source>
</reference>
<feature type="binding site" evidence="12">
    <location>
        <position position="368"/>
    </location>
    <ligand>
        <name>Zn(2+)</name>
        <dbReference type="ChEBI" id="CHEBI:29105"/>
        <note>catalytic</note>
    </ligand>
</feature>
<accession>A0AAW2IAS5</accession>
<keyword evidence="6" id="KW-0677">Repeat</keyword>
<dbReference type="InterPro" id="IPR024079">
    <property type="entry name" value="MetalloPept_cat_dom_sf"/>
</dbReference>
<comment type="subcellular location">
    <subcellularLocation>
        <location evidence="1">Secreted</location>
    </subcellularLocation>
</comment>
<comment type="caution">
    <text evidence="15">The sequence shown here is derived from an EMBL/GenBank/DDBJ whole genome shotgun (WGS) entry which is preliminary data.</text>
</comment>
<dbReference type="GO" id="GO:0031012">
    <property type="term" value="C:extracellular matrix"/>
    <property type="evidence" value="ECO:0007669"/>
    <property type="project" value="TreeGrafter"/>
</dbReference>
<dbReference type="AlphaFoldDB" id="A0AAW2IAS5"/>
<organism evidence="15">
    <name type="scientific">Menopon gallinae</name>
    <name type="common">poultry shaft louse</name>
    <dbReference type="NCBI Taxonomy" id="328185"/>
    <lineage>
        <taxon>Eukaryota</taxon>
        <taxon>Metazoa</taxon>
        <taxon>Ecdysozoa</taxon>
        <taxon>Arthropoda</taxon>
        <taxon>Hexapoda</taxon>
        <taxon>Insecta</taxon>
        <taxon>Pterygota</taxon>
        <taxon>Neoptera</taxon>
        <taxon>Paraneoptera</taxon>
        <taxon>Psocodea</taxon>
        <taxon>Troctomorpha</taxon>
        <taxon>Phthiraptera</taxon>
        <taxon>Amblycera</taxon>
        <taxon>Menoponidae</taxon>
        <taxon>Menopon</taxon>
    </lineage>
</organism>
<evidence type="ECO:0000256" key="1">
    <source>
        <dbReference type="ARBA" id="ARBA00004613"/>
    </source>
</evidence>
<evidence type="ECO:0000256" key="11">
    <source>
        <dbReference type="ARBA" id="ARBA00023180"/>
    </source>
</evidence>
<feature type="signal peptide" evidence="13">
    <location>
        <begin position="1"/>
        <end position="16"/>
    </location>
</feature>
<evidence type="ECO:0000256" key="8">
    <source>
        <dbReference type="ARBA" id="ARBA00022833"/>
    </source>
</evidence>
<evidence type="ECO:0000256" key="10">
    <source>
        <dbReference type="ARBA" id="ARBA00023157"/>
    </source>
</evidence>
<dbReference type="Pfam" id="PF01562">
    <property type="entry name" value="Pep_M12B_propep"/>
    <property type="match status" value="1"/>
</dbReference>
<sequence length="745" mass="84389">MLPVLITTFVLGCAFATGWFADLPQEYGIYTNDIFNADEVRDYEIIYLNGRNEATTPVLYELTAFGKKINLRLRQNNHLTAPDFSVAVTDGNSTRVLSGSGYDNCYYLHRDEETTAAVNLCQSHQMEGLVFLPNETLEIFPFRSPALKFHAGERLPHIIRKANHKLNPFTDDGINLNLNYDSDIYRKKRETRKNARMTIEAALFLDEPAYRIFAPFFDYNDEKLRDMLLAYINGVQALFHHPSLGKSIDIVLVKIEIFKKQPSDLPHFEGERNQLLDSFCLYNEKHNPRGDENPRHWDMGLYVSGLNFFASENGRRSDATMGLATVNGVCTEKYNCIIAEFGTTNVFGKPYPSAGFTSVYILAHEMGHNIGMHHDSTGNNCPKEGYIMSPSRGTNGETVWSSCSANVVSTMTSTKCLDDSPHSPVKNFDHMKYDNNPGQIWRAKKQCELLIRDHDAELFNPDRLEDICENLQCKTPHRSGFYFAGPALQGTDCGTNKWCQGGKCVRKEEKAVKVVKGGWSNWTPVGECSSGCIKKSRGYQPRRRTCTEPKPVNTDEGCEGPSYDVQICKDDKICSKKKRKTVTEYATEKCREFSKILPDLDPKANGLQAMHESARLWMACAVFCKRKDADMYYTPRIELNDLGTDPYFPDGTWCHNDGLTNYYCLQHHCLPENFKYVKGSFQEDVAFSQNAAPKTTKPSNELLHYLGLDLNGKPLLTTLMPSQANPTFEDDWTDKDYLEVGDHLG</sequence>
<feature type="domain" description="Peptidase M12B" evidence="14">
    <location>
        <begin position="197"/>
        <end position="424"/>
    </location>
</feature>
<dbReference type="PROSITE" id="PS50092">
    <property type="entry name" value="TSP1"/>
    <property type="match status" value="1"/>
</dbReference>
<keyword evidence="5 13" id="KW-0732">Signal</keyword>
<keyword evidence="4 12" id="KW-0479">Metal-binding</keyword>
<evidence type="ECO:0000256" key="12">
    <source>
        <dbReference type="PROSITE-ProRule" id="PRU00276"/>
    </source>
</evidence>
<dbReference type="PANTHER" id="PTHR13723">
    <property type="entry name" value="ADAMTS A DISINTEGRIN AND METALLOPROTEASE WITH THROMBOSPONDIN MOTIFS PROTEASE"/>
    <property type="match status" value="1"/>
</dbReference>
<keyword evidence="11" id="KW-0325">Glycoprotein</keyword>
<keyword evidence="10" id="KW-1015">Disulfide bond</keyword>
<evidence type="ECO:0000256" key="5">
    <source>
        <dbReference type="ARBA" id="ARBA00022729"/>
    </source>
</evidence>
<proteinExistence type="predicted"/>
<keyword evidence="9" id="KW-0482">Metalloprotease</keyword>
<dbReference type="InterPro" id="IPR000884">
    <property type="entry name" value="TSP1_rpt"/>
</dbReference>
<dbReference type="InterPro" id="IPR001590">
    <property type="entry name" value="Peptidase_M12B"/>
</dbReference>
<dbReference type="GO" id="GO:0046872">
    <property type="term" value="F:metal ion binding"/>
    <property type="evidence" value="ECO:0007669"/>
    <property type="project" value="UniProtKB-KW"/>
</dbReference>
<protein>
    <recommendedName>
        <fullName evidence="14">Peptidase M12B domain-containing protein</fullName>
    </recommendedName>
</protein>
<feature type="binding site" evidence="12">
    <location>
        <position position="364"/>
    </location>
    <ligand>
        <name>Zn(2+)</name>
        <dbReference type="ChEBI" id="CHEBI:29105"/>
        <note>catalytic</note>
    </ligand>
</feature>
<dbReference type="PROSITE" id="PS50215">
    <property type="entry name" value="ADAM_MEPRO"/>
    <property type="match status" value="1"/>
</dbReference>
<dbReference type="EMBL" id="JARGDH010000001">
    <property type="protein sequence ID" value="KAL0279016.1"/>
    <property type="molecule type" value="Genomic_DNA"/>
</dbReference>
<dbReference type="SUPFAM" id="SSF55486">
    <property type="entry name" value="Metalloproteases ('zincins'), catalytic domain"/>
    <property type="match status" value="1"/>
</dbReference>
<dbReference type="PANTHER" id="PTHR13723:SF294">
    <property type="entry name" value="A DISINTEGRIN AND METALLOPROTEINASE WITH THROMBOSPONDIN MOTIFS 7-LIKE PROTEIN"/>
    <property type="match status" value="1"/>
</dbReference>
<dbReference type="Gene3D" id="3.40.1620.60">
    <property type="match status" value="1"/>
</dbReference>
<dbReference type="Pfam" id="PF01421">
    <property type="entry name" value="Reprolysin"/>
    <property type="match status" value="1"/>
</dbReference>
<dbReference type="InterPro" id="IPR002870">
    <property type="entry name" value="Peptidase_M12B_N"/>
</dbReference>
<evidence type="ECO:0000256" key="6">
    <source>
        <dbReference type="ARBA" id="ARBA00022737"/>
    </source>
</evidence>
<evidence type="ECO:0000256" key="13">
    <source>
        <dbReference type="SAM" id="SignalP"/>
    </source>
</evidence>
<dbReference type="SUPFAM" id="SSF82895">
    <property type="entry name" value="TSP-1 type 1 repeat"/>
    <property type="match status" value="1"/>
</dbReference>
<feature type="binding site" evidence="12">
    <location>
        <position position="374"/>
    </location>
    <ligand>
        <name>Zn(2+)</name>
        <dbReference type="ChEBI" id="CHEBI:29105"/>
        <note>catalytic</note>
    </ligand>
</feature>
<feature type="active site" evidence="12">
    <location>
        <position position="365"/>
    </location>
</feature>
<dbReference type="Pfam" id="PF00090">
    <property type="entry name" value="TSP_1"/>
    <property type="match status" value="1"/>
</dbReference>
<keyword evidence="3" id="KW-0645">Protease</keyword>
<name>A0AAW2IAS5_9NEOP</name>
<dbReference type="GO" id="GO:0004222">
    <property type="term" value="F:metalloendopeptidase activity"/>
    <property type="evidence" value="ECO:0007669"/>
    <property type="project" value="InterPro"/>
</dbReference>
<dbReference type="Pfam" id="PF17771">
    <property type="entry name" value="ADAMTS_CR_2"/>
    <property type="match status" value="1"/>
</dbReference>
<feature type="chain" id="PRO_5043452829" description="Peptidase M12B domain-containing protein" evidence="13">
    <location>
        <begin position="17"/>
        <end position="745"/>
    </location>
</feature>